<sequence length="463" mass="50632">MADDRRLLRRFRRRAPRPLPDNVVPFADQALLLALRGAEQAAVMQAIWVYRHPVDLDGVRRFHQTLGHGLVARLIERSPVPFGRHRWVSVPGPQTALDVGEHPRPREEFYQWADDQVELPLDPERGPGWRMGVQLFTDGTTGISLVISHAVADGGAAVFSILDTISGGEQNLDYPAPHSRPRRRAVIEDLHQTLADLPETARTLVKAAKVAVARRHELVGPKPPVPASAGDERVVLPTAVAAIDIDEWDSRAETLGGNRLSLVAGFAGKLAENLGRTRPEDGAATLMVPVSERFTLEDTGGNMVTIANIRVDPEPVTKDLSGLRTAIKQGLAAARETPDEMVELLPLIPFLPKRAMRAMADMTFGFSSDMPVTCSNLGEVPEYLLLIDGTPADSMWFRGVDRNVKRSVLERRGGLLTVISARLADKMLVSVISYQPGAENTIASLREVIGQTLAQFDLSGVIE</sequence>
<dbReference type="EMBL" id="JAIVFL010000001">
    <property type="protein sequence ID" value="MCI4676055.1"/>
    <property type="molecule type" value="Genomic_DNA"/>
</dbReference>
<dbReference type="Proteomes" id="UP001139068">
    <property type="component" value="Unassembled WGS sequence"/>
</dbReference>
<evidence type="ECO:0000313" key="1">
    <source>
        <dbReference type="EMBL" id="MCI4676055.1"/>
    </source>
</evidence>
<dbReference type="RefSeq" id="WP_243072292.1">
    <property type="nucleotide sequence ID" value="NZ_JAIVFL010000001.1"/>
</dbReference>
<dbReference type="InterPro" id="IPR023213">
    <property type="entry name" value="CAT-like_dom_sf"/>
</dbReference>
<evidence type="ECO:0008006" key="3">
    <source>
        <dbReference type="Google" id="ProtNLM"/>
    </source>
</evidence>
<proteinExistence type="predicted"/>
<evidence type="ECO:0000313" key="2">
    <source>
        <dbReference type="Proteomes" id="UP001139068"/>
    </source>
</evidence>
<organism evidence="1 2">
    <name type="scientific">Candidatus Mycolicibacterium alkanivorans</name>
    <dbReference type="NCBI Taxonomy" id="2954114"/>
    <lineage>
        <taxon>Bacteria</taxon>
        <taxon>Bacillati</taxon>
        <taxon>Actinomycetota</taxon>
        <taxon>Actinomycetes</taxon>
        <taxon>Mycobacteriales</taxon>
        <taxon>Mycobacteriaceae</taxon>
        <taxon>Mycolicibacterium</taxon>
    </lineage>
</organism>
<accession>A0ABS9YXW4</accession>
<gene>
    <name evidence="1" type="ORF">K9U37_14710</name>
</gene>
<dbReference type="Gene3D" id="3.30.559.10">
    <property type="entry name" value="Chloramphenicol acetyltransferase-like domain"/>
    <property type="match status" value="1"/>
</dbReference>
<dbReference type="SUPFAM" id="SSF52777">
    <property type="entry name" value="CoA-dependent acyltransferases"/>
    <property type="match status" value="1"/>
</dbReference>
<name>A0ABS9YXW4_9MYCO</name>
<comment type="caution">
    <text evidence="1">The sequence shown here is derived from an EMBL/GenBank/DDBJ whole genome shotgun (WGS) entry which is preliminary data.</text>
</comment>
<protein>
    <recommendedName>
        <fullName evidence="3">Diacylglycerol O-acyltransferase</fullName>
    </recommendedName>
</protein>
<reference evidence="1" key="1">
    <citation type="journal article" date="2022" name="ISME J.">
        <title>Identification of active gaseous-alkane degraders at natural gas seeps.</title>
        <authorList>
            <person name="Farhan Ul Haque M."/>
            <person name="Hernandez M."/>
            <person name="Crombie A.T."/>
            <person name="Murrell J.C."/>
        </authorList>
    </citation>
    <scope>NUCLEOTIDE SEQUENCE</scope>
    <source>
        <strain evidence="1">ANDR5</strain>
    </source>
</reference>
<keyword evidence="2" id="KW-1185">Reference proteome</keyword>